<evidence type="ECO:0000256" key="1">
    <source>
        <dbReference type="ARBA" id="ARBA00009477"/>
    </source>
</evidence>
<dbReference type="InterPro" id="IPR058625">
    <property type="entry name" value="MdtA-like_BSH"/>
</dbReference>
<evidence type="ECO:0000313" key="6">
    <source>
        <dbReference type="EMBL" id="SDS64828.1"/>
    </source>
</evidence>
<evidence type="ECO:0000259" key="5">
    <source>
        <dbReference type="Pfam" id="PF25917"/>
    </source>
</evidence>
<evidence type="ECO:0000313" key="7">
    <source>
        <dbReference type="Proteomes" id="UP000243413"/>
    </source>
</evidence>
<evidence type="ECO:0000256" key="2">
    <source>
        <dbReference type="ARBA" id="ARBA00023054"/>
    </source>
</evidence>
<feature type="domain" description="Multidrug resistance protein MdtA-like barrel-sandwich hybrid" evidence="5">
    <location>
        <begin position="63"/>
        <end position="185"/>
    </location>
</feature>
<dbReference type="GO" id="GO:0015562">
    <property type="term" value="F:efflux transmembrane transporter activity"/>
    <property type="evidence" value="ECO:0007669"/>
    <property type="project" value="TreeGrafter"/>
</dbReference>
<dbReference type="Pfam" id="PF25917">
    <property type="entry name" value="BSH_RND"/>
    <property type="match status" value="1"/>
</dbReference>
<dbReference type="Gene3D" id="2.40.50.100">
    <property type="match status" value="1"/>
</dbReference>
<dbReference type="Pfam" id="PF25876">
    <property type="entry name" value="HH_MFP_RND"/>
    <property type="match status" value="1"/>
</dbReference>
<evidence type="ECO:0000256" key="3">
    <source>
        <dbReference type="SAM" id="SignalP"/>
    </source>
</evidence>
<dbReference type="Gene3D" id="2.40.30.170">
    <property type="match status" value="1"/>
</dbReference>
<proteinExistence type="inferred from homology"/>
<dbReference type="PROSITE" id="PS51257">
    <property type="entry name" value="PROKAR_LIPOPROTEIN"/>
    <property type="match status" value="1"/>
</dbReference>
<protein>
    <submittedName>
        <fullName evidence="6">RND family efflux transporter, MFP subunit</fullName>
    </submittedName>
</protein>
<evidence type="ECO:0000259" key="4">
    <source>
        <dbReference type="Pfam" id="PF25876"/>
    </source>
</evidence>
<dbReference type="NCBIfam" id="TIGR01730">
    <property type="entry name" value="RND_mfp"/>
    <property type="match status" value="1"/>
</dbReference>
<dbReference type="InterPro" id="IPR058624">
    <property type="entry name" value="MdtA-like_HH"/>
</dbReference>
<dbReference type="PANTHER" id="PTHR30469">
    <property type="entry name" value="MULTIDRUG RESISTANCE PROTEIN MDTA"/>
    <property type="match status" value="1"/>
</dbReference>
<comment type="similarity">
    <text evidence="1">Belongs to the membrane fusion protein (MFP) (TC 8.A.1) family.</text>
</comment>
<dbReference type="InterPro" id="IPR006143">
    <property type="entry name" value="RND_pump_MFP"/>
</dbReference>
<dbReference type="EMBL" id="LT629763">
    <property type="protein sequence ID" value="SDS64828.1"/>
    <property type="molecule type" value="Genomic_DNA"/>
</dbReference>
<sequence>MDRPSQRLRLALVLSLSLGLLAGCTDEPAPAATEARPVKLFTAADPSSQRVREFPARLQAPEQAELSFRLGGELQELKVLEGQEVAKGELIALLDDTDYRLKVSDRQANYDLTRSQFSRMQQLLEKQMVSRAEYDQRKAQYNSAEAALNLAKQELAYTRLNAPFPGVIARTHVEQYQVVQPNQPIATLYARESMDVVFQVPENLLTSLRRDLVPADIHPRVRLGSQHGELVEAIYKEHASQPDPKTLTYDVTLSMPMPDGAVLLPGMSATVIVDFAELSRAGNLPIIVPVEAVFSPDTEPRTQQQVWVTEETEQGLTVVARPVEVGRLTHDGIEILSGLEAGEQVVAAGGAELQAGQRVRPWVRERGL</sequence>
<dbReference type="RefSeq" id="WP_092286918.1">
    <property type="nucleotide sequence ID" value="NZ_LT629763.1"/>
</dbReference>
<gene>
    <name evidence="6" type="ORF">SAMN05216271_2388</name>
</gene>
<dbReference type="AlphaFoldDB" id="A0A1H1TX73"/>
<dbReference type="Proteomes" id="UP000243413">
    <property type="component" value="Chromosome I"/>
</dbReference>
<dbReference type="OrthoDB" id="9806939at2"/>
<feature type="signal peptide" evidence="3">
    <location>
        <begin position="1"/>
        <end position="22"/>
    </location>
</feature>
<organism evidence="6 7">
    <name type="scientific">Halopseudomonas sabulinigri</name>
    <dbReference type="NCBI Taxonomy" id="472181"/>
    <lineage>
        <taxon>Bacteria</taxon>
        <taxon>Pseudomonadati</taxon>
        <taxon>Pseudomonadota</taxon>
        <taxon>Gammaproteobacteria</taxon>
        <taxon>Pseudomonadales</taxon>
        <taxon>Pseudomonadaceae</taxon>
        <taxon>Halopseudomonas</taxon>
    </lineage>
</organism>
<dbReference type="Gene3D" id="2.40.420.20">
    <property type="match status" value="1"/>
</dbReference>
<dbReference type="GO" id="GO:1990281">
    <property type="term" value="C:efflux pump complex"/>
    <property type="evidence" value="ECO:0007669"/>
    <property type="project" value="TreeGrafter"/>
</dbReference>
<reference evidence="7" key="1">
    <citation type="submission" date="2016-10" db="EMBL/GenBank/DDBJ databases">
        <authorList>
            <person name="Varghese N."/>
            <person name="Submissions S."/>
        </authorList>
    </citation>
    <scope>NUCLEOTIDE SEQUENCE [LARGE SCALE GENOMIC DNA]</scope>
    <source>
        <strain evidence="7">JCM 14963</strain>
    </source>
</reference>
<dbReference type="Gene3D" id="1.10.287.470">
    <property type="entry name" value="Helix hairpin bin"/>
    <property type="match status" value="1"/>
</dbReference>
<keyword evidence="3" id="KW-0732">Signal</keyword>
<dbReference type="SUPFAM" id="SSF111369">
    <property type="entry name" value="HlyD-like secretion proteins"/>
    <property type="match status" value="1"/>
</dbReference>
<accession>A0A1H1TX73</accession>
<dbReference type="PANTHER" id="PTHR30469:SF20">
    <property type="entry name" value="EFFLUX RND TRANSPORTER PERIPLASMIC ADAPTOR SUBUNIT"/>
    <property type="match status" value="1"/>
</dbReference>
<name>A0A1H1TX73_9GAMM</name>
<keyword evidence="2" id="KW-0175">Coiled coil</keyword>
<dbReference type="STRING" id="472181.SAMN05216271_2388"/>
<feature type="domain" description="Multidrug resistance protein MdtA-like alpha-helical hairpin" evidence="4">
    <location>
        <begin position="106"/>
        <end position="158"/>
    </location>
</feature>
<feature type="chain" id="PRO_5009261548" evidence="3">
    <location>
        <begin position="23"/>
        <end position="368"/>
    </location>
</feature>